<dbReference type="EMBL" id="FMAO01000019">
    <property type="protein sequence ID" value="SCC12657.1"/>
    <property type="molecule type" value="Genomic_DNA"/>
</dbReference>
<accession>A0A1C4C0I6</accession>
<keyword evidence="2" id="KW-1185">Reference proteome</keyword>
<organism evidence="1 2">
    <name type="scientific">Weissella bombi</name>
    <dbReference type="NCBI Taxonomy" id="1505725"/>
    <lineage>
        <taxon>Bacteria</taxon>
        <taxon>Bacillati</taxon>
        <taxon>Bacillota</taxon>
        <taxon>Bacilli</taxon>
        <taxon>Lactobacillales</taxon>
        <taxon>Lactobacillaceae</taxon>
        <taxon>Weissella</taxon>
    </lineage>
</organism>
<sequence length="79" mass="9054">MTDKAYIKINQQQECEGGRVKDTINIKTEQLKKLLSEVETSKVAIISGDKKIMQLLYNTIITQGKLINLLIQFNDELKE</sequence>
<proteinExistence type="predicted"/>
<name>A0A1C4C0I6_9LACO</name>
<gene>
    <name evidence="1" type="ORF">GA0061074_1199</name>
</gene>
<protein>
    <submittedName>
        <fullName evidence="1">Uncharacterized protein</fullName>
    </submittedName>
</protein>
<evidence type="ECO:0000313" key="2">
    <source>
        <dbReference type="Proteomes" id="UP000199268"/>
    </source>
</evidence>
<dbReference type="Proteomes" id="UP000199268">
    <property type="component" value="Unassembled WGS sequence"/>
</dbReference>
<dbReference type="RefSeq" id="WP_092463889.1">
    <property type="nucleotide sequence ID" value="NZ_BJEE01000001.1"/>
</dbReference>
<dbReference type="AlphaFoldDB" id="A0A1C4C0I6"/>
<reference evidence="2" key="1">
    <citation type="submission" date="2016-08" db="EMBL/GenBank/DDBJ databases">
        <authorList>
            <person name="Varghese N."/>
            <person name="Submissions Spin"/>
        </authorList>
    </citation>
    <scope>NUCLEOTIDE SEQUENCE [LARGE SCALE GENOMIC DNA]</scope>
    <source>
        <strain evidence="2">R-53094</strain>
    </source>
</reference>
<dbReference type="STRING" id="1505725.GA0061074_1199"/>
<evidence type="ECO:0000313" key="1">
    <source>
        <dbReference type="EMBL" id="SCC12657.1"/>
    </source>
</evidence>